<dbReference type="InterPro" id="IPR035906">
    <property type="entry name" value="MetI-like_sf"/>
</dbReference>
<dbReference type="eggNOG" id="COG0765">
    <property type="taxonomic scope" value="Bacteria"/>
</dbReference>
<dbReference type="EMBL" id="ACVQ01000028">
    <property type="protein sequence ID" value="EET79075.1"/>
    <property type="molecule type" value="Genomic_DNA"/>
</dbReference>
<comment type="caution">
    <text evidence="14">The sequence shown here is derived from an EMBL/GenBank/DDBJ whole genome shotgun (WGS) entry which is preliminary data.</text>
</comment>
<accession>C6RI45</accession>
<dbReference type="GO" id="GO:0006865">
    <property type="term" value="P:amino acid transport"/>
    <property type="evidence" value="ECO:0007669"/>
    <property type="project" value="UniProtKB-KW"/>
</dbReference>
<dbReference type="Pfam" id="PF00528">
    <property type="entry name" value="BPD_transp_1"/>
    <property type="match status" value="1"/>
</dbReference>
<dbReference type="PANTHER" id="PTHR30614">
    <property type="entry name" value="MEMBRANE COMPONENT OF AMINO ACID ABC TRANSPORTER"/>
    <property type="match status" value="1"/>
</dbReference>
<reference evidence="14 15" key="1">
    <citation type="submission" date="2009-07" db="EMBL/GenBank/DDBJ databases">
        <authorList>
            <person name="Madupu R."/>
            <person name="Sebastian Y."/>
            <person name="Durkin A.S."/>
            <person name="Torralba M."/>
            <person name="Methe B."/>
            <person name="Sutton G.G."/>
            <person name="Strausberg R.L."/>
            <person name="Nelson K.E."/>
        </authorList>
    </citation>
    <scope>NUCLEOTIDE SEQUENCE [LARGE SCALE GENOMIC DNA]</scope>
    <source>
        <strain evidence="14 15">RM3277</strain>
    </source>
</reference>
<dbReference type="InterPro" id="IPR043429">
    <property type="entry name" value="ArtM/GltK/GlnP/TcyL/YhdX-like"/>
</dbReference>
<keyword evidence="8 12" id="KW-0472">Membrane</keyword>
<proteinExistence type="inferred from homology"/>
<organism evidence="14 15">
    <name type="scientific">Campylobacter showae RM3277</name>
    <dbReference type="NCBI Taxonomy" id="553219"/>
    <lineage>
        <taxon>Bacteria</taxon>
        <taxon>Pseudomonadati</taxon>
        <taxon>Campylobacterota</taxon>
        <taxon>Epsilonproteobacteria</taxon>
        <taxon>Campylobacterales</taxon>
        <taxon>Campylobacteraceae</taxon>
        <taxon>Campylobacter</taxon>
    </lineage>
</organism>
<evidence type="ECO:0000256" key="10">
    <source>
        <dbReference type="ARBA" id="ARBA00062718"/>
    </source>
</evidence>
<dbReference type="InterPro" id="IPR000515">
    <property type="entry name" value="MetI-like"/>
</dbReference>
<comment type="function">
    <text evidence="9">Part of the ABC transporter complex GltIJKL involved in glutamate and aspartate uptake. Probably responsible for the translocation of the substrate across the membrane.</text>
</comment>
<evidence type="ECO:0000259" key="13">
    <source>
        <dbReference type="PROSITE" id="PS50928"/>
    </source>
</evidence>
<dbReference type="OrthoDB" id="3181282at2"/>
<comment type="subcellular location">
    <subcellularLocation>
        <location evidence="1">Cell inner membrane</location>
        <topology evidence="1">Multi-pass membrane protein</topology>
    </subcellularLocation>
    <subcellularLocation>
        <location evidence="12">Cell membrane</location>
        <topology evidence="12">Multi-pass membrane protein</topology>
    </subcellularLocation>
</comment>
<dbReference type="Gene3D" id="1.10.3720.10">
    <property type="entry name" value="MetI-like"/>
    <property type="match status" value="1"/>
</dbReference>
<feature type="transmembrane region" description="Helical" evidence="12">
    <location>
        <begin position="63"/>
        <end position="87"/>
    </location>
</feature>
<gene>
    <name evidence="14" type="ORF">CAMSH0001_1155</name>
</gene>
<feature type="domain" description="ABC transmembrane type-1" evidence="13">
    <location>
        <begin position="25"/>
        <end position="213"/>
    </location>
</feature>
<dbReference type="GO" id="GO:0043190">
    <property type="term" value="C:ATP-binding cassette (ABC) transporter complex"/>
    <property type="evidence" value="ECO:0007669"/>
    <property type="project" value="InterPro"/>
</dbReference>
<dbReference type="NCBIfam" id="TIGR01726">
    <property type="entry name" value="HEQRo_perm_3TM"/>
    <property type="match status" value="1"/>
</dbReference>
<evidence type="ECO:0000256" key="5">
    <source>
        <dbReference type="ARBA" id="ARBA00022692"/>
    </source>
</evidence>
<dbReference type="SUPFAM" id="SSF161098">
    <property type="entry name" value="MetI-like"/>
    <property type="match status" value="1"/>
</dbReference>
<dbReference type="PROSITE" id="PS50928">
    <property type="entry name" value="ABC_TM1"/>
    <property type="match status" value="1"/>
</dbReference>
<evidence type="ECO:0000256" key="9">
    <source>
        <dbReference type="ARBA" id="ARBA00060298"/>
    </source>
</evidence>
<evidence type="ECO:0000256" key="1">
    <source>
        <dbReference type="ARBA" id="ARBA00004429"/>
    </source>
</evidence>
<sequence length="224" mass="24775">MAMNEFDRISELLLSSLQPMALAMIKVTLPLTAISFSLGLLIAILTAIARIANIKILKQLSEFYIWIFRGTPLLVQLFIVYFGLPIVGVTLDVWSAAIITFSLNIGAYASEAVRAAVLSVPKGQWEAATALGMSYTQILRRIIAPQAARISLPPLSNIFISTLKDTSLAASITMVDMFMVAQRIAARTFDPLTLYVLAALFYLIVCTFLTFLQAKLEKRFSRYV</sequence>
<evidence type="ECO:0000256" key="8">
    <source>
        <dbReference type="ARBA" id="ARBA00023136"/>
    </source>
</evidence>
<evidence type="ECO:0000313" key="15">
    <source>
        <dbReference type="Proteomes" id="UP000003107"/>
    </source>
</evidence>
<evidence type="ECO:0000256" key="2">
    <source>
        <dbReference type="ARBA" id="ARBA00010072"/>
    </source>
</evidence>
<dbReference type="GO" id="GO:0022857">
    <property type="term" value="F:transmembrane transporter activity"/>
    <property type="evidence" value="ECO:0007669"/>
    <property type="project" value="InterPro"/>
</dbReference>
<dbReference type="InterPro" id="IPR010065">
    <property type="entry name" value="AA_ABC_transptr_permease_3TM"/>
</dbReference>
<feature type="transmembrane region" description="Helical" evidence="12">
    <location>
        <begin position="93"/>
        <end position="110"/>
    </location>
</feature>
<dbReference type="AlphaFoldDB" id="C6RI45"/>
<keyword evidence="7 12" id="KW-1133">Transmembrane helix</keyword>
<evidence type="ECO:0000256" key="4">
    <source>
        <dbReference type="ARBA" id="ARBA00022475"/>
    </source>
</evidence>
<dbReference type="STRING" id="553219.CAMSH0001_1155"/>
<keyword evidence="5 12" id="KW-0812">Transmembrane</keyword>
<comment type="similarity">
    <text evidence="2">Belongs to the binding-protein-dependent transport system permease family. HisMQ subfamily.</text>
</comment>
<comment type="subunit">
    <text evidence="10">The complex is composed of two ATP-binding proteins (GltL), two transmembrane proteins (GltJ and GltK) and a solute-binding protein (GltI).</text>
</comment>
<keyword evidence="4" id="KW-1003">Cell membrane</keyword>
<dbReference type="FunFam" id="1.10.3720.10:FF:000006">
    <property type="entry name" value="Glutamate/aspartate ABC transporter, permease protein GltK"/>
    <property type="match status" value="1"/>
</dbReference>
<evidence type="ECO:0000256" key="3">
    <source>
        <dbReference type="ARBA" id="ARBA00022448"/>
    </source>
</evidence>
<protein>
    <recommendedName>
        <fullName evidence="11">Glutamate/aspartate import permease protein GltK</fullName>
    </recommendedName>
</protein>
<feature type="transmembrane region" description="Helical" evidence="12">
    <location>
        <begin position="20"/>
        <end position="51"/>
    </location>
</feature>
<evidence type="ECO:0000313" key="14">
    <source>
        <dbReference type="EMBL" id="EET79075.1"/>
    </source>
</evidence>
<evidence type="ECO:0000256" key="6">
    <source>
        <dbReference type="ARBA" id="ARBA00022970"/>
    </source>
</evidence>
<name>C6RI45_9BACT</name>
<feature type="transmembrane region" description="Helical" evidence="12">
    <location>
        <begin position="192"/>
        <end position="212"/>
    </location>
</feature>
<keyword evidence="3 12" id="KW-0813">Transport</keyword>
<evidence type="ECO:0000256" key="12">
    <source>
        <dbReference type="RuleBase" id="RU363032"/>
    </source>
</evidence>
<keyword evidence="6" id="KW-0029">Amino-acid transport</keyword>
<dbReference type="CDD" id="cd06261">
    <property type="entry name" value="TM_PBP2"/>
    <property type="match status" value="1"/>
</dbReference>
<keyword evidence="15" id="KW-1185">Reference proteome</keyword>
<evidence type="ECO:0000256" key="7">
    <source>
        <dbReference type="ARBA" id="ARBA00022989"/>
    </source>
</evidence>
<dbReference type="PANTHER" id="PTHR30614:SF0">
    <property type="entry name" value="L-CYSTINE TRANSPORT SYSTEM PERMEASE PROTEIN TCYL"/>
    <property type="match status" value="1"/>
</dbReference>
<dbReference type="Proteomes" id="UP000003107">
    <property type="component" value="Unassembled WGS sequence"/>
</dbReference>
<evidence type="ECO:0000256" key="11">
    <source>
        <dbReference type="ARBA" id="ARBA00073645"/>
    </source>
</evidence>